<dbReference type="InterPro" id="IPR021827">
    <property type="entry name" value="Nup186/Nup192/Nup205"/>
</dbReference>
<sequence>NSITDGLDTERVQALVSSSTSPRHSLSSRTSLGKDEGAEEAEIASFTDDDECHSFHSLSSISTSASEAKLNSPSTKLEHSLGVEEVEKEPGAVDINSESVQKAPASSAEALPVKTASSSSSSKGVLSGYGLSADISSCSASPDNEDYLIQSASGTISPQSVFRNPIFPRINSPSQYYEHEGEKHTVTKITDGSKVPLEVNEEKNSVVGEYGGLGKDRKEPEVIETHDIKEDLDVQIEKEAAEIKDNTINKAFNIVAGNELPEVKKEERNKEGKHRRKRPDGHSQLEITTSSVYDGKNKCEADVLFSGIMTLAEEADIQAPVPESMVEEEALKQLPGGVQAVELSYDKVARQEKVSQKEGSHQTVDLWARLAKPTMEKPIGGKQTSKPSRDPPKKAIKVGMEVRNGGKNGPGVRVKSVQDGKPKNLKVPIKPISDSEDINPVTELDDKFIEEVKEINVSEIASSNNGNGAIEENDGKPIEIISKEENMKIIFAEARAAVADEKVKQMELELEKLEGELREAAAIEAAVYSVIAEHGGSLHKVHSPARRLARLYIHACKHWSQDRRAGAARNAASGLILVAKACGNDVPRLTFWWSNTVVLREIVSQSFDNSQLSPQVSCSKESNGVRKNQRLSSSQNSRCSLTKQGIEKLSPKKKLNDWEETQTFTTALEEIESWIYGRVIESVWWQTLTPYMQCPTEVAFKEHRRLYSRKSFEKLLGPELGNRQQGKFSIDLWKKAFLDAFQRLCPVRAGGHECGCLSVLAKMVLEQCVARLDVAMFNALLRESEEDMPADPISDPISDPSVLPIPAGNLCFGSGAQLKNAIGTWSRWLTDLVGIDAEDSNLEGSDPQEDNREDVEALLSSFPLLNAASDLLMLPKDMLMDKSIRKEVCPVLSLPLIKRILYKFVADEFCPDPVPLHLMETLNAEIPLELRLQSEEDSAFNSLVSAPSIEYSPPPASSIREKIGDTKHIHLGRSASAVLRKGYTSDDELDEIETPLSLLVETVPEISPQMDKMHSNGKPGGNAKHPTIKTGGSRRYQLLREAWA</sequence>
<feature type="compositionally biased region" description="Low complexity" evidence="2">
    <location>
        <begin position="17"/>
        <end position="31"/>
    </location>
</feature>
<feature type="non-terminal residue" evidence="3">
    <location>
        <position position="1044"/>
    </location>
</feature>
<feature type="region of interest" description="Disordered" evidence="2">
    <location>
        <begin position="263"/>
        <end position="288"/>
    </location>
</feature>
<comment type="caution">
    <text evidence="3">The sequence shown here is derived from an EMBL/GenBank/DDBJ whole genome shotgun (WGS) entry which is preliminary data.</text>
</comment>
<feature type="compositionally biased region" description="Acidic residues" evidence="2">
    <location>
        <begin position="37"/>
        <end position="51"/>
    </location>
</feature>
<feature type="region of interest" description="Disordered" evidence="2">
    <location>
        <begin position="1"/>
        <end position="124"/>
    </location>
</feature>
<evidence type="ECO:0000256" key="2">
    <source>
        <dbReference type="SAM" id="MobiDB-lite"/>
    </source>
</evidence>
<accession>A0AA38FHB0</accession>
<dbReference type="GO" id="GO:0005643">
    <property type="term" value="C:nuclear pore"/>
    <property type="evidence" value="ECO:0007669"/>
    <property type="project" value="InterPro"/>
</dbReference>
<dbReference type="PANTHER" id="PTHR31344:SF11">
    <property type="entry name" value="NUCLEOLAR PROTEIN GAR2-LIKE PROTEIN"/>
    <property type="match status" value="1"/>
</dbReference>
<feature type="region of interest" description="Disordered" evidence="2">
    <location>
        <begin position="375"/>
        <end position="394"/>
    </location>
</feature>
<evidence type="ECO:0000313" key="4">
    <source>
        <dbReference type="Proteomes" id="UP000824469"/>
    </source>
</evidence>
<gene>
    <name evidence="3" type="ORF">KI387_013828</name>
</gene>
<dbReference type="EMBL" id="JAHRHJ020000009">
    <property type="protein sequence ID" value="KAH9302245.1"/>
    <property type="molecule type" value="Genomic_DNA"/>
</dbReference>
<evidence type="ECO:0000256" key="1">
    <source>
        <dbReference type="SAM" id="Coils"/>
    </source>
</evidence>
<organism evidence="3 4">
    <name type="scientific">Taxus chinensis</name>
    <name type="common">Chinese yew</name>
    <name type="synonym">Taxus wallichiana var. chinensis</name>
    <dbReference type="NCBI Taxonomy" id="29808"/>
    <lineage>
        <taxon>Eukaryota</taxon>
        <taxon>Viridiplantae</taxon>
        <taxon>Streptophyta</taxon>
        <taxon>Embryophyta</taxon>
        <taxon>Tracheophyta</taxon>
        <taxon>Spermatophyta</taxon>
        <taxon>Pinopsida</taxon>
        <taxon>Pinidae</taxon>
        <taxon>Conifers II</taxon>
        <taxon>Cupressales</taxon>
        <taxon>Taxaceae</taxon>
        <taxon>Taxus</taxon>
    </lineage>
</organism>
<name>A0AA38FHB0_TAXCH</name>
<dbReference type="Proteomes" id="UP000824469">
    <property type="component" value="Unassembled WGS sequence"/>
</dbReference>
<reference evidence="3 4" key="1">
    <citation type="journal article" date="2021" name="Nat. Plants">
        <title>The Taxus genome provides insights into paclitaxel biosynthesis.</title>
        <authorList>
            <person name="Xiong X."/>
            <person name="Gou J."/>
            <person name="Liao Q."/>
            <person name="Li Y."/>
            <person name="Zhou Q."/>
            <person name="Bi G."/>
            <person name="Li C."/>
            <person name="Du R."/>
            <person name="Wang X."/>
            <person name="Sun T."/>
            <person name="Guo L."/>
            <person name="Liang H."/>
            <person name="Lu P."/>
            <person name="Wu Y."/>
            <person name="Zhang Z."/>
            <person name="Ro D.K."/>
            <person name="Shang Y."/>
            <person name="Huang S."/>
            <person name="Yan J."/>
        </authorList>
    </citation>
    <scope>NUCLEOTIDE SEQUENCE [LARGE SCALE GENOMIC DNA]</scope>
    <source>
        <strain evidence="3">Ta-2019</strain>
    </source>
</reference>
<keyword evidence="1" id="KW-0175">Coiled coil</keyword>
<proteinExistence type="predicted"/>
<dbReference type="AlphaFoldDB" id="A0AA38FHB0"/>
<protein>
    <submittedName>
        <fullName evidence="3">Uncharacterized protein</fullName>
    </submittedName>
</protein>
<evidence type="ECO:0000313" key="3">
    <source>
        <dbReference type="EMBL" id="KAH9302245.1"/>
    </source>
</evidence>
<keyword evidence="4" id="KW-1185">Reference proteome</keyword>
<dbReference type="PANTHER" id="PTHR31344">
    <property type="entry name" value="NUCLEAR PORE COMPLEX PROTEIN NUP205"/>
    <property type="match status" value="1"/>
</dbReference>
<feature type="coiled-coil region" evidence="1">
    <location>
        <begin position="489"/>
        <end position="523"/>
    </location>
</feature>
<dbReference type="OMA" id="LTPYMQC"/>
<feature type="compositionally biased region" description="Low complexity" evidence="2">
    <location>
        <begin position="55"/>
        <end position="66"/>
    </location>
</feature>